<reference evidence="1 2" key="1">
    <citation type="submission" date="2018-03" db="EMBL/GenBank/DDBJ databases">
        <authorList>
            <person name="Keele B.F."/>
        </authorList>
    </citation>
    <scope>NUCLEOTIDE SEQUENCE [LARGE SCALE GENOMIC DNA]</scope>
    <source>
        <strain evidence="1 2">CECT 8626</strain>
    </source>
</reference>
<dbReference type="Proteomes" id="UP000244924">
    <property type="component" value="Unassembled WGS sequence"/>
</dbReference>
<dbReference type="EMBL" id="OMOQ01000003">
    <property type="protein sequence ID" value="SPH24162.1"/>
    <property type="molecule type" value="Genomic_DNA"/>
</dbReference>
<sequence>MNQAKRRDEIDVIVDDLLASPERAEELKVRLRDRLGAQGWESGRFSRLRVVSSSDDPDSMWDNVPV</sequence>
<dbReference type="AlphaFoldDB" id="A0A2R8BL47"/>
<keyword evidence="2" id="KW-1185">Reference proteome</keyword>
<accession>A0A2R8BL47</accession>
<evidence type="ECO:0000313" key="1">
    <source>
        <dbReference type="EMBL" id="SPH24162.1"/>
    </source>
</evidence>
<evidence type="ECO:0000313" key="2">
    <source>
        <dbReference type="Proteomes" id="UP000244924"/>
    </source>
</evidence>
<name>A0A2R8BL47_9RHOB</name>
<protein>
    <submittedName>
        <fullName evidence="1">Uncharacterized protein</fullName>
    </submittedName>
</protein>
<dbReference type="RefSeq" id="WP_108854215.1">
    <property type="nucleotide sequence ID" value="NZ_OMOQ01000003.1"/>
</dbReference>
<organism evidence="1 2">
    <name type="scientific">Albidovulum aquaemixtae</name>
    <dbReference type="NCBI Taxonomy" id="1542388"/>
    <lineage>
        <taxon>Bacteria</taxon>
        <taxon>Pseudomonadati</taxon>
        <taxon>Pseudomonadota</taxon>
        <taxon>Alphaproteobacteria</taxon>
        <taxon>Rhodobacterales</taxon>
        <taxon>Paracoccaceae</taxon>
        <taxon>Albidovulum</taxon>
    </lineage>
</organism>
<gene>
    <name evidence="1" type="ORF">DEA8626_03211</name>
</gene>
<proteinExistence type="predicted"/>